<reference evidence="3 4" key="1">
    <citation type="journal article" date="2018" name="Sci. Rep.">
        <title>Rhizobium tumorigenes sp. nov., a novel plant tumorigenic bacterium isolated from cane gall tumors on thornless blackberry.</title>
        <authorList>
            <person name="Kuzmanovi N."/>
            <person name="Smalla K."/>
            <person name="Gronow S."/>
            <person name="PuBawska J."/>
        </authorList>
    </citation>
    <scope>NUCLEOTIDE SEQUENCE [LARGE SCALE GENOMIC DNA]</scope>
    <source>
        <strain evidence="3 4">CCBAU 85046</strain>
    </source>
</reference>
<feature type="compositionally biased region" description="Polar residues" evidence="1">
    <location>
        <begin position="254"/>
        <end position="278"/>
    </location>
</feature>
<keyword evidence="2" id="KW-0732">Signal</keyword>
<name>A0A2W4E520_9HYPH</name>
<feature type="compositionally biased region" description="Low complexity" evidence="1">
    <location>
        <begin position="108"/>
        <end position="119"/>
    </location>
</feature>
<protein>
    <submittedName>
        <fullName evidence="3">Uncharacterized protein</fullName>
    </submittedName>
</protein>
<dbReference type="RefSeq" id="WP_111164283.1">
    <property type="nucleotide sequence ID" value="NZ_PCDP01000082.1"/>
</dbReference>
<accession>A0A2W4E520</accession>
<organism evidence="3 4">
    <name type="scientific">Rhizobium tubonense</name>
    <dbReference type="NCBI Taxonomy" id="484088"/>
    <lineage>
        <taxon>Bacteria</taxon>
        <taxon>Pseudomonadati</taxon>
        <taxon>Pseudomonadota</taxon>
        <taxon>Alphaproteobacteria</taxon>
        <taxon>Hyphomicrobiales</taxon>
        <taxon>Rhizobiaceae</taxon>
        <taxon>Rhizobium/Agrobacterium group</taxon>
        <taxon>Rhizobium</taxon>
    </lineage>
</organism>
<evidence type="ECO:0000256" key="1">
    <source>
        <dbReference type="SAM" id="MobiDB-lite"/>
    </source>
</evidence>
<feature type="compositionally biased region" description="Polar residues" evidence="1">
    <location>
        <begin position="66"/>
        <end position="79"/>
    </location>
</feature>
<dbReference type="OrthoDB" id="7161229at2"/>
<feature type="compositionally biased region" description="Basic and acidic residues" evidence="1">
    <location>
        <begin position="238"/>
        <end position="253"/>
    </location>
</feature>
<feature type="compositionally biased region" description="Pro residues" evidence="1">
    <location>
        <begin position="145"/>
        <end position="165"/>
    </location>
</feature>
<sequence length="413" mass="42992">MRGNVVTSAVLHCLVLACALLTIGAPPSLETPESEAMPVDLVSADQLQQGEKTAPKKDHAAKKQTVKQTEVANAQNAGENSIDLKNPATPTARPTDDNVAAGQKKVETPTPKNDPTPNDVKTIEQTETEAAPKEVAAIPQVKPEITPPTPTPPKPDPTPTPPLPTPEVKAETPPPPPTPQPAEITVPDNIPVPVVKPEPIPQKTAEKTPDVKPEVKPDPVKPDPKVTDKTTTQSTTKSADDGKKADDKKRETAKSSNAQSSDFNVDQISTMLNKQSSAGGAKRSKQEASAGADTQVASLGGKKSAGGGKLSASELDGLKSLIQGNWNVVAGLDGASEVRVKVVIQLDKSGNVIGSPTVTATGGPEGTQNAISSSALRAVMRSAPFKDLPAEKFDGENGWNQVVLNFDASDLGL</sequence>
<dbReference type="AlphaFoldDB" id="A0A2W4E520"/>
<evidence type="ECO:0000313" key="3">
    <source>
        <dbReference type="EMBL" id="PZM07623.1"/>
    </source>
</evidence>
<dbReference type="PROSITE" id="PS51257">
    <property type="entry name" value="PROKAR_LIPOPROTEIN"/>
    <property type="match status" value="1"/>
</dbReference>
<evidence type="ECO:0000256" key="2">
    <source>
        <dbReference type="SAM" id="SignalP"/>
    </source>
</evidence>
<comment type="caution">
    <text evidence="3">The sequence shown here is derived from an EMBL/GenBank/DDBJ whole genome shotgun (WGS) entry which is preliminary data.</text>
</comment>
<dbReference type="PRINTS" id="PR01217">
    <property type="entry name" value="PRICHEXTENSN"/>
</dbReference>
<feature type="region of interest" description="Disordered" evidence="1">
    <location>
        <begin position="48"/>
        <end position="310"/>
    </location>
</feature>
<dbReference type="EMBL" id="PCDP01000082">
    <property type="protein sequence ID" value="PZM07623.1"/>
    <property type="molecule type" value="Genomic_DNA"/>
</dbReference>
<feature type="signal peptide" evidence="2">
    <location>
        <begin position="1"/>
        <end position="24"/>
    </location>
</feature>
<keyword evidence="4" id="KW-1185">Reference proteome</keyword>
<dbReference type="Gene3D" id="3.30.1150.10">
    <property type="match status" value="1"/>
</dbReference>
<gene>
    <name evidence="3" type="ORF">CPY51_31355</name>
</gene>
<proteinExistence type="predicted"/>
<evidence type="ECO:0000313" key="4">
    <source>
        <dbReference type="Proteomes" id="UP000248925"/>
    </source>
</evidence>
<dbReference type="Proteomes" id="UP000248925">
    <property type="component" value="Unassembled WGS sequence"/>
</dbReference>
<feature type="chain" id="PRO_5016163051" evidence="2">
    <location>
        <begin position="25"/>
        <end position="413"/>
    </location>
</feature>
<feature type="compositionally biased region" description="Basic and acidic residues" evidence="1">
    <location>
        <begin position="204"/>
        <end position="228"/>
    </location>
</feature>
<feature type="compositionally biased region" description="Low complexity" evidence="1">
    <location>
        <begin position="181"/>
        <end position="193"/>
    </location>
</feature>